<protein>
    <submittedName>
        <fullName evidence="1">Uncharacterized protein</fullName>
    </submittedName>
</protein>
<evidence type="ECO:0000313" key="1">
    <source>
        <dbReference type="EMBL" id="GAH17114.1"/>
    </source>
</evidence>
<dbReference type="EMBL" id="BART01030427">
    <property type="protein sequence ID" value="GAH17114.1"/>
    <property type="molecule type" value="Genomic_DNA"/>
</dbReference>
<feature type="non-terminal residue" evidence="1">
    <location>
        <position position="1"/>
    </location>
</feature>
<organism evidence="1">
    <name type="scientific">marine sediment metagenome</name>
    <dbReference type="NCBI Taxonomy" id="412755"/>
    <lineage>
        <taxon>unclassified sequences</taxon>
        <taxon>metagenomes</taxon>
        <taxon>ecological metagenomes</taxon>
    </lineage>
</organism>
<comment type="caution">
    <text evidence="1">The sequence shown here is derived from an EMBL/GenBank/DDBJ whole genome shotgun (WGS) entry which is preliminary data.</text>
</comment>
<accession>X1EJ20</accession>
<sequence>REQMSALHCIKKTRIQQISYRAAVKRLAKKGEKSVYPIIYEWLDKEMRDIARRAKVVLDRTKKQTFSEEMLRFILESKGHSIF</sequence>
<dbReference type="AlphaFoldDB" id="X1EJ20"/>
<name>X1EJ20_9ZZZZ</name>
<gene>
    <name evidence="1" type="ORF">S01H4_53137</name>
</gene>
<proteinExistence type="predicted"/>
<reference evidence="1" key="1">
    <citation type="journal article" date="2014" name="Front. Microbiol.">
        <title>High frequency of phylogenetically diverse reductive dehalogenase-homologous genes in deep subseafloor sedimentary metagenomes.</title>
        <authorList>
            <person name="Kawai M."/>
            <person name="Futagami T."/>
            <person name="Toyoda A."/>
            <person name="Takaki Y."/>
            <person name="Nishi S."/>
            <person name="Hori S."/>
            <person name="Arai W."/>
            <person name="Tsubouchi T."/>
            <person name="Morono Y."/>
            <person name="Uchiyama I."/>
            <person name="Ito T."/>
            <person name="Fujiyama A."/>
            <person name="Inagaki F."/>
            <person name="Takami H."/>
        </authorList>
    </citation>
    <scope>NUCLEOTIDE SEQUENCE</scope>
    <source>
        <strain evidence="1">Expedition CK06-06</strain>
    </source>
</reference>